<reference evidence="2" key="1">
    <citation type="journal article" date="2019" name="Int. J. Syst. Evol. Microbiol.">
        <title>The Global Catalogue of Microorganisms (GCM) 10K type strain sequencing project: providing services to taxonomists for standard genome sequencing and annotation.</title>
        <authorList>
            <consortium name="The Broad Institute Genomics Platform"/>
            <consortium name="The Broad Institute Genome Sequencing Center for Infectious Disease"/>
            <person name="Wu L."/>
            <person name="Ma J."/>
        </authorList>
    </citation>
    <scope>NUCLEOTIDE SEQUENCE [LARGE SCALE GENOMIC DNA]</scope>
    <source>
        <strain evidence="2">CGMCC 1.15399</strain>
    </source>
</reference>
<evidence type="ECO:0000313" key="1">
    <source>
        <dbReference type="EMBL" id="MFD1536390.1"/>
    </source>
</evidence>
<organism evidence="1 2">
    <name type="scientific">Nonomuraea guangzhouensis</name>
    <dbReference type="NCBI Taxonomy" id="1291555"/>
    <lineage>
        <taxon>Bacteria</taxon>
        <taxon>Bacillati</taxon>
        <taxon>Actinomycetota</taxon>
        <taxon>Actinomycetes</taxon>
        <taxon>Streptosporangiales</taxon>
        <taxon>Streptosporangiaceae</taxon>
        <taxon>Nonomuraea</taxon>
    </lineage>
</organism>
<gene>
    <name evidence="1" type="ORF">ACFSJ0_05040</name>
</gene>
<protein>
    <submittedName>
        <fullName evidence="1">Uncharacterized protein</fullName>
    </submittedName>
</protein>
<accession>A0ABW4G1D5</accession>
<dbReference type="Proteomes" id="UP001597097">
    <property type="component" value="Unassembled WGS sequence"/>
</dbReference>
<comment type="caution">
    <text evidence="1">The sequence shown here is derived from an EMBL/GenBank/DDBJ whole genome shotgun (WGS) entry which is preliminary data.</text>
</comment>
<sequence length="102" mass="10797">MADRSVWGCVGSNGSTIYSGTGFKVDRVATGVYTILFDVPFAKWPSVVATQMFPGTMNSNGGDTRDNAVVIAISTDRFRVTTGASDGKQADRDFSFIAMGTA</sequence>
<keyword evidence="2" id="KW-1185">Reference proteome</keyword>
<name>A0ABW4G1D5_9ACTN</name>
<dbReference type="RefSeq" id="WP_219530062.1">
    <property type="nucleotide sequence ID" value="NZ_JAHKRM010000008.1"/>
</dbReference>
<evidence type="ECO:0000313" key="2">
    <source>
        <dbReference type="Proteomes" id="UP001597097"/>
    </source>
</evidence>
<dbReference type="EMBL" id="JBHUCM010000005">
    <property type="protein sequence ID" value="MFD1536390.1"/>
    <property type="molecule type" value="Genomic_DNA"/>
</dbReference>
<proteinExistence type="predicted"/>